<keyword evidence="9 15" id="KW-0285">Flavoprotein</keyword>
<evidence type="ECO:0000256" key="5">
    <source>
        <dbReference type="ARBA" id="ARBA00011514"/>
    </source>
</evidence>
<name>A0A8V0YLT3_CHICK</name>
<dbReference type="CDD" id="cd02030">
    <property type="entry name" value="NDUO42"/>
    <property type="match status" value="1"/>
</dbReference>
<evidence type="ECO:0000256" key="15">
    <source>
        <dbReference type="PIRNR" id="PIRNR000543"/>
    </source>
</evidence>
<dbReference type="Gene3D" id="3.40.50.300">
    <property type="entry name" value="P-loop containing nucleotide triphosphate hydrolases"/>
    <property type="match status" value="1"/>
</dbReference>
<dbReference type="GO" id="GO:0005743">
    <property type="term" value="C:mitochondrial inner membrane"/>
    <property type="evidence" value="ECO:0007669"/>
    <property type="project" value="Ensembl"/>
</dbReference>
<comment type="function">
    <text evidence="2 15">Accessory subunit of the mitochondrial membrane respiratory chain NADH dehydrogenase (Complex I), that is believed not to be involved in catalysis. Complex I functions in the transfer of electrons from NADH to the respiratory chain. The immediate electron acceptor for the enzyme is believed to be ubiquinone.</text>
</comment>
<accession>A0A8V0YLT3</accession>
<evidence type="ECO:0000256" key="4">
    <source>
        <dbReference type="ARBA" id="ARBA00008606"/>
    </source>
</evidence>
<dbReference type="Ensembl" id="ENSGALT00010033096.1">
    <property type="protein sequence ID" value="ENSGALP00010019568.1"/>
    <property type="gene ID" value="ENSGALG00010013783.1"/>
</dbReference>
<evidence type="ECO:0000313" key="18">
    <source>
        <dbReference type="Proteomes" id="UP000000539"/>
    </source>
</evidence>
<dbReference type="InterPro" id="IPR031314">
    <property type="entry name" value="DNK_dom"/>
</dbReference>
<reference evidence="17" key="1">
    <citation type="submission" date="2020-11" db="EMBL/GenBank/DDBJ databases">
        <title>Gallus gallus (Chicken) genome, bGalGal1, GRCg7b, maternal haplotype autosomes + Z &amp; W.</title>
        <authorList>
            <person name="Warren W."/>
            <person name="Formenti G."/>
            <person name="Fedrigo O."/>
            <person name="Haase B."/>
            <person name="Mountcastle J."/>
            <person name="Balacco J."/>
            <person name="Tracey A."/>
            <person name="Schneider V."/>
            <person name="Okimoto R."/>
            <person name="Cheng H."/>
            <person name="Hawken R."/>
            <person name="Howe K."/>
            <person name="Jarvis E.D."/>
        </authorList>
    </citation>
    <scope>NUCLEOTIDE SEQUENCE [LARGE SCALE GENOMIC DNA]</scope>
    <source>
        <strain evidence="17">Broiler</strain>
    </source>
</reference>
<evidence type="ECO:0000256" key="13">
    <source>
        <dbReference type="ARBA" id="ARBA00022982"/>
    </source>
</evidence>
<evidence type="ECO:0007829" key="19">
    <source>
        <dbReference type="PeptideAtlas" id="A0A8V0YLT3"/>
    </source>
</evidence>
<dbReference type="GO" id="GO:0005737">
    <property type="term" value="C:cytoplasm"/>
    <property type="evidence" value="ECO:0000318"/>
    <property type="project" value="GO_Central"/>
</dbReference>
<evidence type="ECO:0000256" key="1">
    <source>
        <dbReference type="ARBA" id="ARBA00001974"/>
    </source>
</evidence>
<evidence type="ECO:0000313" key="17">
    <source>
        <dbReference type="Ensembl" id="ENSGALP00010019568.1"/>
    </source>
</evidence>
<comment type="subcellular location">
    <subcellularLocation>
        <location evidence="3 15">Mitochondrion matrix</location>
    </subcellularLocation>
</comment>
<reference evidence="17" key="2">
    <citation type="submission" date="2025-08" db="UniProtKB">
        <authorList>
            <consortium name="Ensembl"/>
        </authorList>
    </citation>
    <scope>IDENTIFICATION</scope>
    <source>
        <strain evidence="17">broiler</strain>
    </source>
</reference>
<gene>
    <name evidence="17" type="primary">NDUFA10</name>
</gene>
<evidence type="ECO:0000256" key="12">
    <source>
        <dbReference type="ARBA" id="ARBA00022946"/>
    </source>
</evidence>
<dbReference type="GO" id="GO:0045271">
    <property type="term" value="C:respiratory chain complex I"/>
    <property type="evidence" value="ECO:0000318"/>
    <property type="project" value="GO_Central"/>
</dbReference>
<comment type="cofactor">
    <cofactor evidence="1 15">
        <name>FAD</name>
        <dbReference type="ChEBI" id="CHEBI:57692"/>
    </cofactor>
</comment>
<keyword evidence="14 15" id="KW-0496">Mitochondrion</keyword>
<dbReference type="AlphaFoldDB" id="A0A8V0YLT3"/>
<reference evidence="17" key="3">
    <citation type="submission" date="2025-09" db="UniProtKB">
        <authorList>
            <consortium name="Ensembl"/>
        </authorList>
    </citation>
    <scope>IDENTIFICATION</scope>
    <source>
        <strain evidence="17">broiler</strain>
    </source>
</reference>
<evidence type="ECO:0000256" key="11">
    <source>
        <dbReference type="ARBA" id="ARBA00022827"/>
    </source>
</evidence>
<keyword evidence="12" id="KW-0809">Transit peptide</keyword>
<sequence>MSLWRARLGPAAAATVTSAARGRLRSAVLPAASVHISSQRPLQYGWLAYMLGERASKKFSEYSKIFTVDGNLSSGKGKLAQHIADKLGMKYFPEADIHYQDRIAGDGTLLDERFNGFCNLERFYNDPKCPDGHSYRLQAWLFGNRILQYSDALEHLLTTGQGVVLERSPYSDFVFLDAMFKQGYIHKRCVDHYKEIKEISICEFLPPHLVIYLDVPVPDVQKRLQEKGEPYEKKVSASYLQNIEDAYKKTFIPEMSETSEILHYTASEAEDVEKVIEDIEYLKFDKGPWLEQDDVSFHHLRLFVQDKDGVLDPVAIPRFIPEITIGGTEYDKIYYEFRSWKAPLSISNPAGADVHLLRLLGLSGGISAPT</sequence>
<comment type="similarity">
    <text evidence="4 15">Belongs to the complex I NDUFA10 subunit family.</text>
</comment>
<keyword evidence="7 15" id="KW-0813">Transport</keyword>
<keyword evidence="13 15" id="KW-0249">Electron transport</keyword>
<dbReference type="InterPro" id="IPR027417">
    <property type="entry name" value="P-loop_NTPase"/>
</dbReference>
<dbReference type="PANTHER" id="PTHR10513">
    <property type="entry name" value="DEOXYNUCLEOSIDE KINASE"/>
    <property type="match status" value="1"/>
</dbReference>
<evidence type="ECO:0000256" key="2">
    <source>
        <dbReference type="ARBA" id="ARBA00003195"/>
    </source>
</evidence>
<dbReference type="FunFam" id="3.40.50.300:FF:000837">
    <property type="entry name" value="NADH dehydrogenase [ubiquinone] 1 alpha subcomplex subunit 10, mitochondrial"/>
    <property type="match status" value="1"/>
</dbReference>
<comment type="subunit">
    <text evidence="5">Complex I is composed of 45 different subunits. This a component of the hydrophobic protein fraction.</text>
</comment>
<dbReference type="GO" id="GO:0008137">
    <property type="term" value="F:NADH dehydrogenase (ubiquinone) activity"/>
    <property type="evidence" value="ECO:0007669"/>
    <property type="project" value="Ensembl"/>
</dbReference>
<protein>
    <recommendedName>
        <fullName evidence="6 15">NADH dehydrogenase [ubiquinone] 1 alpha subcomplex subunit 10, mitochondrial</fullName>
    </recommendedName>
</protein>
<evidence type="ECO:0000256" key="14">
    <source>
        <dbReference type="ARBA" id="ARBA00023128"/>
    </source>
</evidence>
<organism evidence="17 18">
    <name type="scientific">Gallus gallus</name>
    <name type="common">Chicken</name>
    <dbReference type="NCBI Taxonomy" id="9031"/>
    <lineage>
        <taxon>Eukaryota</taxon>
        <taxon>Metazoa</taxon>
        <taxon>Chordata</taxon>
        <taxon>Craniata</taxon>
        <taxon>Vertebrata</taxon>
        <taxon>Euteleostomi</taxon>
        <taxon>Archelosauria</taxon>
        <taxon>Archosauria</taxon>
        <taxon>Dinosauria</taxon>
        <taxon>Saurischia</taxon>
        <taxon>Theropoda</taxon>
        <taxon>Coelurosauria</taxon>
        <taxon>Aves</taxon>
        <taxon>Neognathae</taxon>
        <taxon>Galloanserae</taxon>
        <taxon>Galliformes</taxon>
        <taxon>Phasianidae</taxon>
        <taxon>Phasianinae</taxon>
        <taxon>Gallus</taxon>
    </lineage>
</organism>
<evidence type="ECO:0000259" key="16">
    <source>
        <dbReference type="Pfam" id="PF01712"/>
    </source>
</evidence>
<dbReference type="GeneTree" id="ENSGT00390000016151"/>
<dbReference type="SUPFAM" id="SSF52540">
    <property type="entry name" value="P-loop containing nucleoside triphosphate hydrolases"/>
    <property type="match status" value="1"/>
</dbReference>
<dbReference type="FunCoup" id="A0A8V0YLT3">
    <property type="interactions" value="2633"/>
</dbReference>
<dbReference type="Proteomes" id="UP000000539">
    <property type="component" value="Chromosome 7"/>
</dbReference>
<dbReference type="Pfam" id="PF01712">
    <property type="entry name" value="dNK"/>
    <property type="match status" value="1"/>
</dbReference>
<dbReference type="InterPro" id="IPR050566">
    <property type="entry name" value="Deoxyribonucleoside_kinase"/>
</dbReference>
<keyword evidence="18" id="KW-1185">Reference proteome</keyword>
<evidence type="ECO:0000256" key="7">
    <source>
        <dbReference type="ARBA" id="ARBA00022448"/>
    </source>
</evidence>
<keyword evidence="11 15" id="KW-0274">FAD</keyword>
<keyword evidence="10 15" id="KW-0679">Respiratory chain</keyword>
<proteinExistence type="evidence at protein level"/>
<dbReference type="OrthoDB" id="17400at2759"/>
<dbReference type="PANTHER" id="PTHR10513:SF15">
    <property type="entry name" value="NADH DEHYDROGENASE [UBIQUINONE] 1 ALPHA SUBCOMPLEX SUBUNIT 10, MITOCHONDRIAL"/>
    <property type="match status" value="1"/>
</dbReference>
<evidence type="ECO:0000256" key="9">
    <source>
        <dbReference type="ARBA" id="ARBA00022630"/>
    </source>
</evidence>
<dbReference type="GO" id="GO:0005759">
    <property type="term" value="C:mitochondrial matrix"/>
    <property type="evidence" value="ECO:0007669"/>
    <property type="project" value="UniProtKB-SubCell"/>
</dbReference>
<feature type="domain" description="Deoxynucleoside kinase" evidence="16">
    <location>
        <begin position="66"/>
        <end position="278"/>
    </location>
</feature>
<dbReference type="GO" id="GO:0006120">
    <property type="term" value="P:mitochondrial electron transport, NADH to ubiquinone"/>
    <property type="evidence" value="ECO:0000318"/>
    <property type="project" value="GO_Central"/>
</dbReference>
<evidence type="ECO:0000256" key="6">
    <source>
        <dbReference type="ARBA" id="ARBA00017279"/>
    </source>
</evidence>
<evidence type="ECO:0000256" key="3">
    <source>
        <dbReference type="ARBA" id="ARBA00004305"/>
    </source>
</evidence>
<dbReference type="InterPro" id="IPR015828">
    <property type="entry name" value="NDUFA10"/>
</dbReference>
<keyword evidence="19" id="KW-1267">Proteomics identification</keyword>
<keyword evidence="8" id="KW-0597">Phosphoprotein</keyword>
<evidence type="ECO:0000256" key="10">
    <source>
        <dbReference type="ARBA" id="ARBA00022660"/>
    </source>
</evidence>
<evidence type="ECO:0000256" key="8">
    <source>
        <dbReference type="ARBA" id="ARBA00022553"/>
    </source>
</evidence>
<dbReference type="PIRSF" id="PIRSF000543">
    <property type="entry name" value="NADH_UQ_42KD"/>
    <property type="match status" value="1"/>
</dbReference>